<protein>
    <submittedName>
        <fullName evidence="2">Uncharacterized protein</fullName>
    </submittedName>
</protein>
<reference evidence="2" key="1">
    <citation type="journal article" date="2020" name="New Phytol.">
        <title>Comparative genomics reveals dynamic genome evolution in host specialist ectomycorrhizal fungi.</title>
        <authorList>
            <person name="Lofgren L.A."/>
            <person name="Nguyen N.H."/>
            <person name="Vilgalys R."/>
            <person name="Ruytinx J."/>
            <person name="Liao H.L."/>
            <person name="Branco S."/>
            <person name="Kuo A."/>
            <person name="LaButti K."/>
            <person name="Lipzen A."/>
            <person name="Andreopoulos W."/>
            <person name="Pangilinan J."/>
            <person name="Riley R."/>
            <person name="Hundley H."/>
            <person name="Na H."/>
            <person name="Barry K."/>
            <person name="Grigoriev I.V."/>
            <person name="Stajich J.E."/>
            <person name="Kennedy P.G."/>
        </authorList>
    </citation>
    <scope>NUCLEOTIDE SEQUENCE</scope>
    <source>
        <strain evidence="2">S12</strain>
    </source>
</reference>
<dbReference type="AlphaFoldDB" id="A0A9P7AR80"/>
<feature type="region of interest" description="Disordered" evidence="1">
    <location>
        <begin position="154"/>
        <end position="189"/>
    </location>
</feature>
<dbReference type="OrthoDB" id="2107640at2759"/>
<sequence length="544" mass="60719">MVIALLLSDANKPLRYADLSRVALQCLYATHSMCKALSTLQSAIACRGLETPTSFTPPSRLLSAFDAHVGDCSCQTRAQMLWELVQFYNIPEKKDALDRAITMLQELRIQATLLLQEIELSHGKPRIPTLNALRTHLSVWQRIGFTRFLNHFSGPSDSPPETDGAPQTGAAGDVLVSPTPPPDSSDKRYQITVGPEWDTDNLFLVARFLTLCLLLSECKIAKLKSDPPTRVIVRVDLQLMYANIGRELEALGLLPARRNAKPCDGKVKLHAQCDAMQGYISIVTTDWVKKAVLRLGLLDFHRSLSEGLIVANSRHISCVATYASTLLVRALWLTLNTPLLVAIQRFCSHGEFHNIYCRITRNPASPTPSFCEMGETNWFDVTLVSDEDIIASPWAILPHVIMICMSGEGTIDDFRRLLLDRNQGNWRPSQPHNGTCQEIVDYVNKLKELNFARFMAHCSAHHDQFPFTLPDDEDALERVSDLIQKGLGKRASDTFKGARDGADDFGTGRSMNMFTIEHLVVEFPGMILKELQGKPTVYGCRLES</sequence>
<dbReference type="Proteomes" id="UP000719766">
    <property type="component" value="Unassembled WGS sequence"/>
</dbReference>
<comment type="caution">
    <text evidence="2">The sequence shown here is derived from an EMBL/GenBank/DDBJ whole genome shotgun (WGS) entry which is preliminary data.</text>
</comment>
<name>A0A9P7AR80_9AGAM</name>
<evidence type="ECO:0000313" key="2">
    <source>
        <dbReference type="EMBL" id="KAG1793723.1"/>
    </source>
</evidence>
<gene>
    <name evidence="2" type="ORF">HD556DRAFT_469216</name>
</gene>
<keyword evidence="3" id="KW-1185">Reference proteome</keyword>
<dbReference type="GeneID" id="64604462"/>
<evidence type="ECO:0000256" key="1">
    <source>
        <dbReference type="SAM" id="MobiDB-lite"/>
    </source>
</evidence>
<organism evidence="2 3">
    <name type="scientific">Suillus plorans</name>
    <dbReference type="NCBI Taxonomy" id="116603"/>
    <lineage>
        <taxon>Eukaryota</taxon>
        <taxon>Fungi</taxon>
        <taxon>Dikarya</taxon>
        <taxon>Basidiomycota</taxon>
        <taxon>Agaricomycotina</taxon>
        <taxon>Agaricomycetes</taxon>
        <taxon>Agaricomycetidae</taxon>
        <taxon>Boletales</taxon>
        <taxon>Suillineae</taxon>
        <taxon>Suillaceae</taxon>
        <taxon>Suillus</taxon>
    </lineage>
</organism>
<dbReference type="RefSeq" id="XP_041160121.1">
    <property type="nucleotide sequence ID" value="XM_041310698.1"/>
</dbReference>
<evidence type="ECO:0000313" key="3">
    <source>
        <dbReference type="Proteomes" id="UP000719766"/>
    </source>
</evidence>
<dbReference type="EMBL" id="JABBWE010000029">
    <property type="protein sequence ID" value="KAG1793723.1"/>
    <property type="molecule type" value="Genomic_DNA"/>
</dbReference>
<accession>A0A9P7AR80</accession>
<proteinExistence type="predicted"/>